<sequence length="127" mass="13713">MSVRFASILCAICFLAFAGCGPAKLDESRTLSLEAGVAKSLELPVQKKPQKVTVEYTSSASEVSVYVFKTSDADALDEPEKHKGKALATKTGKSETFAVDVPANVEVQVVFWSLKKTEVTAKLTNRK</sequence>
<dbReference type="Proteomes" id="UP001272242">
    <property type="component" value="Unassembled WGS sequence"/>
</dbReference>
<comment type="caution">
    <text evidence="2">The sequence shown here is derived from an EMBL/GenBank/DDBJ whole genome shotgun (WGS) entry which is preliminary data.</text>
</comment>
<evidence type="ECO:0000256" key="1">
    <source>
        <dbReference type="SAM" id="SignalP"/>
    </source>
</evidence>
<proteinExistence type="predicted"/>
<feature type="chain" id="PRO_5046040514" evidence="1">
    <location>
        <begin position="19"/>
        <end position="127"/>
    </location>
</feature>
<feature type="signal peptide" evidence="1">
    <location>
        <begin position="1"/>
        <end position="18"/>
    </location>
</feature>
<keyword evidence="1" id="KW-0732">Signal</keyword>
<reference evidence="3" key="1">
    <citation type="journal article" date="2023" name="Mar. Drugs">
        <title>Gemmata algarum, a Novel Planctomycete Isolated from an Algal Mat, Displays Antimicrobial Activity.</title>
        <authorList>
            <person name="Kumar G."/>
            <person name="Kallscheuer N."/>
            <person name="Kashif M."/>
            <person name="Ahamad S."/>
            <person name="Jagadeeshwari U."/>
            <person name="Pannikurungottu S."/>
            <person name="Haufschild T."/>
            <person name="Kabuu M."/>
            <person name="Sasikala C."/>
            <person name="Jogler C."/>
            <person name="Ramana C."/>
        </authorList>
    </citation>
    <scope>NUCLEOTIDE SEQUENCE [LARGE SCALE GENOMIC DNA]</scope>
    <source>
        <strain evidence="3">JC673</strain>
    </source>
</reference>
<name>A0ABU5F5J5_9BACT</name>
<dbReference type="EMBL" id="JAXBLV010000189">
    <property type="protein sequence ID" value="MDY3561134.1"/>
    <property type="molecule type" value="Genomic_DNA"/>
</dbReference>
<organism evidence="2 3">
    <name type="scientific">Gemmata algarum</name>
    <dbReference type="NCBI Taxonomy" id="2975278"/>
    <lineage>
        <taxon>Bacteria</taxon>
        <taxon>Pseudomonadati</taxon>
        <taxon>Planctomycetota</taxon>
        <taxon>Planctomycetia</taxon>
        <taxon>Gemmatales</taxon>
        <taxon>Gemmataceae</taxon>
        <taxon>Gemmata</taxon>
    </lineage>
</organism>
<dbReference type="PROSITE" id="PS51257">
    <property type="entry name" value="PROKAR_LIPOPROTEIN"/>
    <property type="match status" value="1"/>
</dbReference>
<gene>
    <name evidence="2" type="ORF">R5W23_002395</name>
</gene>
<evidence type="ECO:0000313" key="2">
    <source>
        <dbReference type="EMBL" id="MDY3561134.1"/>
    </source>
</evidence>
<protein>
    <submittedName>
        <fullName evidence="2">Uncharacterized protein</fullName>
    </submittedName>
</protein>
<dbReference type="RefSeq" id="WP_320687599.1">
    <property type="nucleotide sequence ID" value="NZ_JAXBLV010000189.1"/>
</dbReference>
<evidence type="ECO:0000313" key="3">
    <source>
        <dbReference type="Proteomes" id="UP001272242"/>
    </source>
</evidence>
<keyword evidence="3" id="KW-1185">Reference proteome</keyword>
<accession>A0ABU5F5J5</accession>